<keyword evidence="1" id="KW-0472">Membrane</keyword>
<organism evidence="2 3">
    <name type="scientific">Phragmitibacter flavus</name>
    <dbReference type="NCBI Taxonomy" id="2576071"/>
    <lineage>
        <taxon>Bacteria</taxon>
        <taxon>Pseudomonadati</taxon>
        <taxon>Verrucomicrobiota</taxon>
        <taxon>Verrucomicrobiia</taxon>
        <taxon>Verrucomicrobiales</taxon>
        <taxon>Verrucomicrobiaceae</taxon>
        <taxon>Phragmitibacter</taxon>
    </lineage>
</organism>
<dbReference type="Pfam" id="PF06055">
    <property type="entry name" value="ExoD"/>
    <property type="match status" value="1"/>
</dbReference>
<proteinExistence type="predicted"/>
<name>A0A5R8KK15_9BACT</name>
<feature type="transmembrane region" description="Helical" evidence="1">
    <location>
        <begin position="125"/>
        <end position="147"/>
    </location>
</feature>
<dbReference type="RefSeq" id="WP_138084204.1">
    <property type="nucleotide sequence ID" value="NZ_VAUV01000001.1"/>
</dbReference>
<feature type="transmembrane region" description="Helical" evidence="1">
    <location>
        <begin position="153"/>
        <end position="173"/>
    </location>
</feature>
<sequence length="198" mass="21290">MADDAKPPKNLEELLQRLLKAADKEEKVSLDQMMDEVGRRSFGPLLLLAGMIISAPLVSDIPGVPTVSGLFILLVAGQVVVGRERFWLPKWMLNLSVKSEKLKKTIDKWLMRPAKFIDRFVGRRLEFLTGAGGTKAIAIVASLVALATPMTELVPMSANGVGIAIVIFGLALIAKDGVMAMLGFVTVGVVATLAIMYG</sequence>
<comment type="caution">
    <text evidence="2">The sequence shown here is derived from an EMBL/GenBank/DDBJ whole genome shotgun (WGS) entry which is preliminary data.</text>
</comment>
<feature type="transmembrane region" description="Helical" evidence="1">
    <location>
        <begin position="64"/>
        <end position="82"/>
    </location>
</feature>
<dbReference type="OrthoDB" id="7949130at2"/>
<keyword evidence="1" id="KW-1133">Transmembrane helix</keyword>
<evidence type="ECO:0000313" key="2">
    <source>
        <dbReference type="EMBL" id="TLD72581.1"/>
    </source>
</evidence>
<dbReference type="AlphaFoldDB" id="A0A5R8KK15"/>
<protein>
    <submittedName>
        <fullName evidence="2">Exopolysaccharide biosynthesis protein</fullName>
    </submittedName>
</protein>
<gene>
    <name evidence="2" type="ORF">FEM03_00455</name>
</gene>
<dbReference type="PIRSF" id="PIRSF033239">
    <property type="entry name" value="ExoD"/>
    <property type="match status" value="1"/>
</dbReference>
<dbReference type="EMBL" id="VAUV01000001">
    <property type="protein sequence ID" value="TLD72581.1"/>
    <property type="molecule type" value="Genomic_DNA"/>
</dbReference>
<dbReference type="InterPro" id="IPR010331">
    <property type="entry name" value="ExoD"/>
</dbReference>
<accession>A0A5R8KK15</accession>
<dbReference type="Proteomes" id="UP000306196">
    <property type="component" value="Unassembled WGS sequence"/>
</dbReference>
<feature type="transmembrane region" description="Helical" evidence="1">
    <location>
        <begin position="180"/>
        <end position="197"/>
    </location>
</feature>
<keyword evidence="1" id="KW-0812">Transmembrane</keyword>
<dbReference type="PANTHER" id="PTHR41795">
    <property type="entry name" value="EXOPOLYSACCHARIDE SYNTHESIS PROTEIN"/>
    <property type="match status" value="1"/>
</dbReference>
<evidence type="ECO:0000313" key="3">
    <source>
        <dbReference type="Proteomes" id="UP000306196"/>
    </source>
</evidence>
<feature type="transmembrane region" description="Helical" evidence="1">
    <location>
        <begin position="42"/>
        <end position="58"/>
    </location>
</feature>
<keyword evidence="3" id="KW-1185">Reference proteome</keyword>
<reference evidence="2 3" key="1">
    <citation type="submission" date="2019-05" db="EMBL/GenBank/DDBJ databases">
        <title>Verrucobacter flavum gen. nov., sp. nov. a new member of the family Verrucomicrobiaceae.</title>
        <authorList>
            <person name="Szuroczki S."/>
            <person name="Abbaszade G."/>
            <person name="Szabo A."/>
            <person name="Felfoldi T."/>
            <person name="Schumann P."/>
            <person name="Boka K."/>
            <person name="Keki Z."/>
            <person name="Toumi M."/>
            <person name="Toth E."/>
        </authorList>
    </citation>
    <scope>NUCLEOTIDE SEQUENCE [LARGE SCALE GENOMIC DNA]</scope>
    <source>
        <strain evidence="2 3">MG-N-17</strain>
    </source>
</reference>
<evidence type="ECO:0000256" key="1">
    <source>
        <dbReference type="SAM" id="Phobius"/>
    </source>
</evidence>
<dbReference type="PANTHER" id="PTHR41795:SF1">
    <property type="entry name" value="EXOPOLYSACCHARIDE SYNTHESIS PROTEIN"/>
    <property type="match status" value="1"/>
</dbReference>